<comment type="caution">
    <text evidence="1">The sequence shown here is derived from an EMBL/GenBank/DDBJ whole genome shotgun (WGS) entry which is preliminary data.</text>
</comment>
<gene>
    <name evidence="1" type="ORF">EVAR_34810_1</name>
</gene>
<organism evidence="1 2">
    <name type="scientific">Eumeta variegata</name>
    <name type="common">Bagworm moth</name>
    <name type="synonym">Eumeta japonica</name>
    <dbReference type="NCBI Taxonomy" id="151549"/>
    <lineage>
        <taxon>Eukaryota</taxon>
        <taxon>Metazoa</taxon>
        <taxon>Ecdysozoa</taxon>
        <taxon>Arthropoda</taxon>
        <taxon>Hexapoda</taxon>
        <taxon>Insecta</taxon>
        <taxon>Pterygota</taxon>
        <taxon>Neoptera</taxon>
        <taxon>Endopterygota</taxon>
        <taxon>Lepidoptera</taxon>
        <taxon>Glossata</taxon>
        <taxon>Ditrysia</taxon>
        <taxon>Tineoidea</taxon>
        <taxon>Psychidae</taxon>
        <taxon>Oiketicinae</taxon>
        <taxon>Eumeta</taxon>
    </lineage>
</organism>
<protein>
    <submittedName>
        <fullName evidence="1">Uncharacterized protein</fullName>
    </submittedName>
</protein>
<evidence type="ECO:0000313" key="1">
    <source>
        <dbReference type="EMBL" id="GBP48317.1"/>
    </source>
</evidence>
<name>A0A4C1WDT9_EUMVA</name>
<dbReference type="AlphaFoldDB" id="A0A4C1WDT9"/>
<dbReference type="EMBL" id="BGZK01000521">
    <property type="protein sequence ID" value="GBP48317.1"/>
    <property type="molecule type" value="Genomic_DNA"/>
</dbReference>
<keyword evidence="2" id="KW-1185">Reference proteome</keyword>
<sequence length="189" mass="20100">MDACKPRGVTSASPNFWLGIAYPIKTSGGVWEECGVGRASGGVPIVFSLPILVPLLFVISDPGQALDSNSRPTPGSAPVPDPIAVPVSALGSPPLPAVRHDSDLGSLKYAKSWPAWASSARTCERSLSHGPIWIPISILIPVPGPESSCNRIPESAHNPVHEPRRPVPNRVYATTNALFLSRLRYDVEV</sequence>
<dbReference type="Proteomes" id="UP000299102">
    <property type="component" value="Unassembled WGS sequence"/>
</dbReference>
<proteinExistence type="predicted"/>
<evidence type="ECO:0000313" key="2">
    <source>
        <dbReference type="Proteomes" id="UP000299102"/>
    </source>
</evidence>
<accession>A0A4C1WDT9</accession>
<reference evidence="1 2" key="1">
    <citation type="journal article" date="2019" name="Commun. Biol.">
        <title>The bagworm genome reveals a unique fibroin gene that provides high tensile strength.</title>
        <authorList>
            <person name="Kono N."/>
            <person name="Nakamura H."/>
            <person name="Ohtoshi R."/>
            <person name="Tomita M."/>
            <person name="Numata K."/>
            <person name="Arakawa K."/>
        </authorList>
    </citation>
    <scope>NUCLEOTIDE SEQUENCE [LARGE SCALE GENOMIC DNA]</scope>
</reference>